<dbReference type="Proteomes" id="UP000467260">
    <property type="component" value="Chromosome"/>
</dbReference>
<evidence type="ECO:0008006" key="3">
    <source>
        <dbReference type="Google" id="ProtNLM"/>
    </source>
</evidence>
<dbReference type="RefSeq" id="WP_234808846.1">
    <property type="nucleotide sequence ID" value="NZ_AP022609.1"/>
</dbReference>
<organism evidence="1 2">
    <name type="scientific">Mycolicibacter hiberniae</name>
    <dbReference type="NCBI Taxonomy" id="29314"/>
    <lineage>
        <taxon>Bacteria</taxon>
        <taxon>Bacillati</taxon>
        <taxon>Actinomycetota</taxon>
        <taxon>Actinomycetes</taxon>
        <taxon>Mycobacteriales</taxon>
        <taxon>Mycobacteriaceae</taxon>
        <taxon>Mycolicibacter</taxon>
    </lineage>
</organism>
<dbReference type="AlphaFoldDB" id="A0A7I7WXM9"/>
<dbReference type="KEGG" id="mhib:MHIB_03180"/>
<keyword evidence="2" id="KW-1185">Reference proteome</keyword>
<evidence type="ECO:0000313" key="1">
    <source>
        <dbReference type="EMBL" id="BBZ21900.1"/>
    </source>
</evidence>
<name>A0A7I7WXM9_9MYCO</name>
<evidence type="ECO:0000313" key="2">
    <source>
        <dbReference type="Proteomes" id="UP000467260"/>
    </source>
</evidence>
<dbReference type="EMBL" id="AP022609">
    <property type="protein sequence ID" value="BBZ21900.1"/>
    <property type="molecule type" value="Genomic_DNA"/>
</dbReference>
<reference evidence="1 2" key="1">
    <citation type="journal article" date="2019" name="Emerg. Microbes Infect.">
        <title>Comprehensive subspecies identification of 175 nontuberculous mycobacteria species based on 7547 genomic profiles.</title>
        <authorList>
            <person name="Matsumoto Y."/>
            <person name="Kinjo T."/>
            <person name="Motooka D."/>
            <person name="Nabeya D."/>
            <person name="Jung N."/>
            <person name="Uechi K."/>
            <person name="Horii T."/>
            <person name="Iida T."/>
            <person name="Fujita J."/>
            <person name="Nakamura S."/>
        </authorList>
    </citation>
    <scope>NUCLEOTIDE SEQUENCE [LARGE SCALE GENOMIC DNA]</scope>
    <source>
        <strain evidence="1 2">JCM 13571</strain>
    </source>
</reference>
<sequence length="662" mass="69429">MSASGGVVVELTGNGAAGVSRTRRYGMAAAAAGTALSLVVGAPPAHSATASPAVALTATDGFQPAIDALLEVMRQTVEYDMALPYAIPGSEDNVMEMVRNTNYQLLSAGLSRVTNLFNGVFFQSPEVIAGNATEPRQYFDFFTPDIYYRVTAGLAPGATYVLHGTIGDGTEHFAISTQAVTGGTAQAIQDLELNEGLVLNPDGSFTVYIGPEAPAGALNFMDSTDATVGGAATLLIRDILGDWAKGPGAITIQCVADCPPFFAIPEGGFFPTDDPVATTLAGSGGLGSVDDILTMLFSAFAQIVGPFNARAIEGGASVGMNIPANTMHDLGPQTSYGAGLASAVVTGGNFDLNSDEALVIKIPSLESAYSGIQLMNVYGGALPYVMAQTTLNHTTTFHADDGYTYYVVSGTNPGVANWLDTGGLSRGEIFARFEHVADPDSALGQNVSAQVVPISDLAQYLPAGTPTVSPEEFAADMTQRVLSYGYGLDLSRMNAQPDWVLQNLLMNSLQALMGEENYGEVFGEQPFTPMALRFTEALSPDWDAVLRSAMDNPMESLTAVWNALPLLASDINLPVSLFLAQTALSVVMPQLLLPAINGVLFDPNTSLMAGLLNARDDLATVILTANDDWPTALSERAAEQWANMSELIASTPSFDLMDLFGG</sequence>
<gene>
    <name evidence="1" type="ORF">MHIB_03180</name>
</gene>
<protein>
    <recommendedName>
        <fullName evidence="3">DUF1214 domain-containing protein</fullName>
    </recommendedName>
</protein>
<accession>A0A7I7WXM9</accession>
<proteinExistence type="predicted"/>